<evidence type="ECO:0000256" key="7">
    <source>
        <dbReference type="ARBA" id="ARBA00023136"/>
    </source>
</evidence>
<feature type="transmembrane region" description="Helical" evidence="8">
    <location>
        <begin position="211"/>
        <end position="240"/>
    </location>
</feature>
<name>A0A6P1YH32_9HYPH</name>
<dbReference type="GO" id="GO:0010041">
    <property type="term" value="P:response to iron(III) ion"/>
    <property type="evidence" value="ECO:0007669"/>
    <property type="project" value="TreeGrafter"/>
</dbReference>
<evidence type="ECO:0000313" key="9">
    <source>
        <dbReference type="EMBL" id="QIB32425.1"/>
    </source>
</evidence>
<feature type="transmembrane region" description="Helical" evidence="8">
    <location>
        <begin position="128"/>
        <end position="148"/>
    </location>
</feature>
<keyword evidence="7 8" id="KW-0472">Membrane</keyword>
<reference evidence="9 10" key="1">
    <citation type="submission" date="2020-02" db="EMBL/GenBank/DDBJ databases">
        <authorList>
            <person name="Li G."/>
        </authorList>
    </citation>
    <scope>NUCLEOTIDE SEQUENCE [LARGE SCALE GENOMIC DNA]</scope>
    <source>
        <strain evidence="9 10">DSM 102029</strain>
    </source>
</reference>
<dbReference type="GO" id="GO:0009103">
    <property type="term" value="P:lipopolysaccharide biosynthetic process"/>
    <property type="evidence" value="ECO:0007669"/>
    <property type="project" value="TreeGrafter"/>
</dbReference>
<evidence type="ECO:0000256" key="4">
    <source>
        <dbReference type="ARBA" id="ARBA00022679"/>
    </source>
</evidence>
<feature type="transmembrane region" description="Helical" evidence="8">
    <location>
        <begin position="154"/>
        <end position="171"/>
    </location>
</feature>
<evidence type="ECO:0000256" key="3">
    <source>
        <dbReference type="ARBA" id="ARBA00022676"/>
    </source>
</evidence>
<feature type="transmembrane region" description="Helical" evidence="8">
    <location>
        <begin position="386"/>
        <end position="411"/>
    </location>
</feature>
<keyword evidence="2" id="KW-1003">Cell membrane</keyword>
<evidence type="ECO:0000256" key="5">
    <source>
        <dbReference type="ARBA" id="ARBA00022692"/>
    </source>
</evidence>
<dbReference type="GO" id="GO:0005886">
    <property type="term" value="C:plasma membrane"/>
    <property type="evidence" value="ECO:0007669"/>
    <property type="project" value="UniProtKB-SubCell"/>
</dbReference>
<feature type="transmembrane region" description="Helical" evidence="8">
    <location>
        <begin position="41"/>
        <end position="60"/>
    </location>
</feature>
<accession>A0A6P1YH32</accession>
<keyword evidence="4 9" id="KW-0808">Transferase</keyword>
<organism evidence="9 10">
    <name type="scientific">Ancylobacter pratisalsi</name>
    <dbReference type="NCBI Taxonomy" id="1745854"/>
    <lineage>
        <taxon>Bacteria</taxon>
        <taxon>Pseudomonadati</taxon>
        <taxon>Pseudomonadota</taxon>
        <taxon>Alphaproteobacteria</taxon>
        <taxon>Hyphomicrobiales</taxon>
        <taxon>Xanthobacteraceae</taxon>
        <taxon>Ancylobacter</taxon>
    </lineage>
</organism>
<keyword evidence="5 8" id="KW-0812">Transmembrane</keyword>
<dbReference type="Proteomes" id="UP000464751">
    <property type="component" value="Chromosome"/>
</dbReference>
<dbReference type="EMBL" id="CP048630">
    <property type="protein sequence ID" value="QIB32425.1"/>
    <property type="molecule type" value="Genomic_DNA"/>
</dbReference>
<dbReference type="InterPro" id="IPR050297">
    <property type="entry name" value="LipidA_mod_glycosyltrf_83"/>
</dbReference>
<sequence>MNPTTAPEQRRRAGHAGRRGLNIAGRIVTLFDAAALSHRNAILFLVLLCVATLLPGMFAIPPVNRDEARFAYVSRQMAETGNLTEVRVGVEARHTRPLGLHWVQAGLVAAVEGLGYAKAPRTIGIYRLPSLVGAIGAVLLTYWAALAFVGRRGALLAATLLASSAVFAVAGRLALPDALFLAAIAAMIGSLARIYLRNGADASDATKHAAILWTALACALTTKGLIAPLYLVLPIAALVVLDRSAGFLRATAPLVGLAVCLAVGVVWFVLRHFAGSGGDDALLTLTGRVSPAFKGFSALPGTYLVIFAGLFWPGAPLAALAAPIIWRARRLRAVRYLLVWILPAWLLFELLPTKVPAYVVPTFPAIAILVALAFERGALALANTRLVRLLWLWPLIGALIAFFALLGLALFDHTTSFLAWPLLLVGFFALVTAAVSVRDYGIEKVTLLAIAGMLVSGFGVMQLVLPQMKSLWLAPRMAAVAGREACPGGPDARVVASAGYTEPSLLFAVPGPVRFVDGAGAADVLNETGCRVAFVERRQEMRFVRRAEFLGMRIERGADIAGFDYTTGRRVRLTLYRNAAN</sequence>
<evidence type="ECO:0000256" key="8">
    <source>
        <dbReference type="SAM" id="Phobius"/>
    </source>
</evidence>
<evidence type="ECO:0000313" key="10">
    <source>
        <dbReference type="Proteomes" id="UP000464751"/>
    </source>
</evidence>
<comment type="subcellular location">
    <subcellularLocation>
        <location evidence="1">Cell membrane</location>
        <topology evidence="1">Multi-pass membrane protein</topology>
    </subcellularLocation>
</comment>
<protein>
    <submittedName>
        <fullName evidence="9">Glycosyl transferase</fullName>
    </submittedName>
</protein>
<evidence type="ECO:0000256" key="1">
    <source>
        <dbReference type="ARBA" id="ARBA00004651"/>
    </source>
</evidence>
<feature type="transmembrane region" description="Helical" evidence="8">
    <location>
        <begin position="417"/>
        <end position="435"/>
    </location>
</feature>
<feature type="transmembrane region" description="Helical" evidence="8">
    <location>
        <begin position="303"/>
        <end position="326"/>
    </location>
</feature>
<evidence type="ECO:0000256" key="6">
    <source>
        <dbReference type="ARBA" id="ARBA00022989"/>
    </source>
</evidence>
<feature type="transmembrane region" description="Helical" evidence="8">
    <location>
        <begin position="178"/>
        <end position="196"/>
    </location>
</feature>
<dbReference type="KEGG" id="apra:G3A50_00945"/>
<gene>
    <name evidence="9" type="ORF">G3A50_00945</name>
</gene>
<feature type="transmembrane region" description="Helical" evidence="8">
    <location>
        <begin position="447"/>
        <end position="465"/>
    </location>
</feature>
<dbReference type="PANTHER" id="PTHR33908:SF3">
    <property type="entry name" value="UNDECAPRENYL PHOSPHATE-ALPHA-4-AMINO-4-DEOXY-L-ARABINOSE ARABINOSYL TRANSFERASE"/>
    <property type="match status" value="1"/>
</dbReference>
<proteinExistence type="predicted"/>
<feature type="transmembrane region" description="Helical" evidence="8">
    <location>
        <begin position="333"/>
        <end position="351"/>
    </location>
</feature>
<keyword evidence="3" id="KW-0328">Glycosyltransferase</keyword>
<dbReference type="PANTHER" id="PTHR33908">
    <property type="entry name" value="MANNOSYLTRANSFERASE YKCB-RELATED"/>
    <property type="match status" value="1"/>
</dbReference>
<feature type="transmembrane region" description="Helical" evidence="8">
    <location>
        <begin position="252"/>
        <end position="270"/>
    </location>
</feature>
<keyword evidence="6 8" id="KW-1133">Transmembrane helix</keyword>
<dbReference type="AlphaFoldDB" id="A0A6P1YH32"/>
<feature type="transmembrane region" description="Helical" evidence="8">
    <location>
        <begin position="357"/>
        <end position="374"/>
    </location>
</feature>
<dbReference type="GO" id="GO:0016763">
    <property type="term" value="F:pentosyltransferase activity"/>
    <property type="evidence" value="ECO:0007669"/>
    <property type="project" value="TreeGrafter"/>
</dbReference>
<dbReference type="RefSeq" id="WP_163073366.1">
    <property type="nucleotide sequence ID" value="NZ_CP048630.1"/>
</dbReference>
<keyword evidence="10" id="KW-1185">Reference proteome</keyword>
<evidence type="ECO:0000256" key="2">
    <source>
        <dbReference type="ARBA" id="ARBA00022475"/>
    </source>
</evidence>